<feature type="transmembrane region" description="Helical" evidence="11">
    <location>
        <begin position="279"/>
        <end position="300"/>
    </location>
</feature>
<proteinExistence type="inferred from homology"/>
<dbReference type="GO" id="GO:0016192">
    <property type="term" value="P:vesicle-mediated transport"/>
    <property type="evidence" value="ECO:0007669"/>
    <property type="project" value="TreeGrafter"/>
</dbReference>
<keyword evidence="8" id="KW-0333">Golgi apparatus</keyword>
<reference evidence="13" key="1">
    <citation type="submission" date="2022-10" db="EMBL/GenBank/DDBJ databases">
        <title>Determination and structural analysis of whole genome sequence of Sarocladium strictum F4-1.</title>
        <authorList>
            <person name="Hu L."/>
            <person name="Jiang Y."/>
        </authorList>
    </citation>
    <scope>NUCLEOTIDE SEQUENCE</scope>
    <source>
        <strain evidence="13">F4-1</strain>
    </source>
</reference>
<dbReference type="Pfam" id="PF09335">
    <property type="entry name" value="VTT_dom"/>
    <property type="match status" value="1"/>
</dbReference>
<comment type="subcellular location">
    <subcellularLocation>
        <location evidence="2">Golgi apparatus membrane</location>
        <topology evidence="2">Multi-pass membrane protein</topology>
    </subcellularLocation>
</comment>
<dbReference type="GO" id="GO:0000022">
    <property type="term" value="P:mitotic spindle elongation"/>
    <property type="evidence" value="ECO:0007669"/>
    <property type="project" value="TreeGrafter"/>
</dbReference>
<comment type="function">
    <text evidence="1">Golgi membrane protein involved in vesicular trafficking and spindle migration.</text>
</comment>
<feature type="region of interest" description="Disordered" evidence="10">
    <location>
        <begin position="357"/>
        <end position="376"/>
    </location>
</feature>
<evidence type="ECO:0000256" key="2">
    <source>
        <dbReference type="ARBA" id="ARBA00004653"/>
    </source>
</evidence>
<evidence type="ECO:0000256" key="3">
    <source>
        <dbReference type="ARBA" id="ARBA00008640"/>
    </source>
</evidence>
<feature type="compositionally biased region" description="Acidic residues" evidence="10">
    <location>
        <begin position="339"/>
        <end position="351"/>
    </location>
</feature>
<evidence type="ECO:0000256" key="6">
    <source>
        <dbReference type="ARBA" id="ARBA00022692"/>
    </source>
</evidence>
<gene>
    <name evidence="13" type="ORF">NLU13_3192</name>
</gene>
<dbReference type="GO" id="GO:0000139">
    <property type="term" value="C:Golgi membrane"/>
    <property type="evidence" value="ECO:0007669"/>
    <property type="project" value="UniProtKB-SubCell"/>
</dbReference>
<evidence type="ECO:0000256" key="8">
    <source>
        <dbReference type="ARBA" id="ARBA00023034"/>
    </source>
</evidence>
<feature type="transmembrane region" description="Helical" evidence="11">
    <location>
        <begin position="241"/>
        <end position="267"/>
    </location>
</feature>
<feature type="compositionally biased region" description="Low complexity" evidence="10">
    <location>
        <begin position="42"/>
        <end position="51"/>
    </location>
</feature>
<dbReference type="InterPro" id="IPR051076">
    <property type="entry name" value="Golgi_membrane_TVP38/TMEM64"/>
</dbReference>
<dbReference type="PANTHER" id="PTHR47549">
    <property type="entry name" value="GOLGI APPARATUS MEMBRANE PROTEIN TVP38-RELATED"/>
    <property type="match status" value="1"/>
</dbReference>
<evidence type="ECO:0000259" key="12">
    <source>
        <dbReference type="Pfam" id="PF09335"/>
    </source>
</evidence>
<evidence type="ECO:0000256" key="11">
    <source>
        <dbReference type="SAM" id="Phobius"/>
    </source>
</evidence>
<keyword evidence="14" id="KW-1185">Reference proteome</keyword>
<evidence type="ECO:0000256" key="4">
    <source>
        <dbReference type="ARBA" id="ARBA00013533"/>
    </source>
</evidence>
<evidence type="ECO:0000256" key="1">
    <source>
        <dbReference type="ARBA" id="ARBA00002978"/>
    </source>
</evidence>
<keyword evidence="6 11" id="KW-0812">Transmembrane</keyword>
<evidence type="ECO:0000256" key="9">
    <source>
        <dbReference type="ARBA" id="ARBA00023136"/>
    </source>
</evidence>
<keyword evidence="7 11" id="KW-1133">Transmembrane helix</keyword>
<comment type="similarity">
    <text evidence="3">Belongs to the TVP38/TMEM64 family.</text>
</comment>
<accession>A0AA39GLL4</accession>
<name>A0AA39GLL4_SARSR</name>
<dbReference type="PANTHER" id="PTHR47549:SF1">
    <property type="entry name" value="GOLGI APPARATUS MEMBRANE PROTEIN TVP38"/>
    <property type="match status" value="1"/>
</dbReference>
<dbReference type="InterPro" id="IPR032816">
    <property type="entry name" value="VTT_dom"/>
</dbReference>
<feature type="compositionally biased region" description="Polar residues" evidence="10">
    <location>
        <begin position="16"/>
        <end position="31"/>
    </location>
</feature>
<evidence type="ECO:0000256" key="7">
    <source>
        <dbReference type="ARBA" id="ARBA00022989"/>
    </source>
</evidence>
<evidence type="ECO:0000256" key="10">
    <source>
        <dbReference type="SAM" id="MobiDB-lite"/>
    </source>
</evidence>
<feature type="region of interest" description="Disordered" evidence="10">
    <location>
        <begin position="1"/>
        <end position="56"/>
    </location>
</feature>
<feature type="domain" description="VTT" evidence="12">
    <location>
        <begin position="147"/>
        <end position="262"/>
    </location>
</feature>
<comment type="caution">
    <text evidence="13">The sequence shown here is derived from an EMBL/GenBank/DDBJ whole genome shotgun (WGS) entry which is preliminary data.</text>
</comment>
<dbReference type="AlphaFoldDB" id="A0AA39GLL4"/>
<feature type="region of interest" description="Disordered" evidence="10">
    <location>
        <begin position="315"/>
        <end position="351"/>
    </location>
</feature>
<keyword evidence="9 11" id="KW-0472">Membrane</keyword>
<dbReference type="EMBL" id="JAPDFR010000002">
    <property type="protein sequence ID" value="KAK0389617.1"/>
    <property type="molecule type" value="Genomic_DNA"/>
</dbReference>
<protein>
    <recommendedName>
        <fullName evidence="4">Golgi apparatus membrane protein TVP38</fullName>
    </recommendedName>
    <alternativeName>
        <fullName evidence="5">Golgi apparatus membrane protein tvp38</fullName>
    </alternativeName>
</protein>
<evidence type="ECO:0000313" key="13">
    <source>
        <dbReference type="EMBL" id="KAK0389617.1"/>
    </source>
</evidence>
<sequence>MPADYQSTAEALAVSPSRSDSPPSQAPWSNPSSRGASRRLSRLPSRTSSYRGARRSPRAQLRRFLAAAQETSSRASDAFWAMPLQYRVLAVAGCALGWVLLILFIVYSGRLFEWFTGVATTWRDIPGGWIIMMLVVAATAFPPMIGYSTATTIAGFVFGFPGGWPIAAAGATFGSLGAFLAARTVLSGYVERMVGHDKRFIALGQVLRRDGIWYLTGIRFCPLPFSLSNGFLATIPTITPLAFFISTSISMPKLFIHIFIGSRLAAIAEDEKMSFRDKLVNWTGMLVGGLVGFGIGYIIYRRTMARAAELAREDEQANGGAAEQGHGGGFYDSEPTMMDPEDAAELLDDDDVSLWDTQVDDEYCDEDDAGKPSQQQ</sequence>
<feature type="transmembrane region" description="Helical" evidence="11">
    <location>
        <begin position="86"/>
        <end position="107"/>
    </location>
</feature>
<feature type="compositionally biased region" description="Acidic residues" evidence="10">
    <location>
        <begin position="357"/>
        <end position="368"/>
    </location>
</feature>
<organism evidence="13 14">
    <name type="scientific">Sarocladium strictum</name>
    <name type="common">Black bundle disease fungus</name>
    <name type="synonym">Acremonium strictum</name>
    <dbReference type="NCBI Taxonomy" id="5046"/>
    <lineage>
        <taxon>Eukaryota</taxon>
        <taxon>Fungi</taxon>
        <taxon>Dikarya</taxon>
        <taxon>Ascomycota</taxon>
        <taxon>Pezizomycotina</taxon>
        <taxon>Sordariomycetes</taxon>
        <taxon>Hypocreomycetidae</taxon>
        <taxon>Hypocreales</taxon>
        <taxon>Sarocladiaceae</taxon>
        <taxon>Sarocladium</taxon>
    </lineage>
</organism>
<evidence type="ECO:0000256" key="5">
    <source>
        <dbReference type="ARBA" id="ARBA00020673"/>
    </source>
</evidence>
<evidence type="ECO:0000313" key="14">
    <source>
        <dbReference type="Proteomes" id="UP001175261"/>
    </source>
</evidence>
<dbReference type="Proteomes" id="UP001175261">
    <property type="component" value="Unassembled WGS sequence"/>
</dbReference>
<feature type="transmembrane region" description="Helical" evidence="11">
    <location>
        <begin position="128"/>
        <end position="146"/>
    </location>
</feature>